<dbReference type="Proteomes" id="UP000028931">
    <property type="component" value="Chromosome"/>
</dbReference>
<dbReference type="InterPro" id="IPR011051">
    <property type="entry name" value="RmlC_Cupin_sf"/>
</dbReference>
<dbReference type="eggNOG" id="COG1741">
    <property type="taxonomic scope" value="Bacteria"/>
</dbReference>
<feature type="binding site" evidence="2">
    <location>
        <position position="105"/>
    </location>
    <ligand>
        <name>Fe cation</name>
        <dbReference type="ChEBI" id="CHEBI:24875"/>
    </ligand>
</feature>
<organism evidence="6 7">
    <name type="scientific">Pseudomonas alkylphenolica</name>
    <dbReference type="NCBI Taxonomy" id="237609"/>
    <lineage>
        <taxon>Bacteria</taxon>
        <taxon>Pseudomonadati</taxon>
        <taxon>Pseudomonadota</taxon>
        <taxon>Gammaproteobacteria</taxon>
        <taxon>Pseudomonadales</taxon>
        <taxon>Pseudomonadaceae</taxon>
        <taxon>Pseudomonas</taxon>
    </lineage>
</organism>
<dbReference type="CDD" id="cd02909">
    <property type="entry name" value="cupin_pirin_N"/>
    <property type="match status" value="1"/>
</dbReference>
<dbReference type="InterPro" id="IPR053186">
    <property type="entry name" value="QDO-related"/>
</dbReference>
<dbReference type="CDD" id="cd02247">
    <property type="entry name" value="cupin_pirin_C"/>
    <property type="match status" value="1"/>
</dbReference>
<dbReference type="Gene3D" id="2.60.120.10">
    <property type="entry name" value="Jelly Rolls"/>
    <property type="match status" value="2"/>
</dbReference>
<dbReference type="PANTHER" id="PTHR43594">
    <property type="entry name" value="QUERCETIN 2,3-DIOXYGENASE"/>
    <property type="match status" value="1"/>
</dbReference>
<dbReference type="PANTHER" id="PTHR43594:SF1">
    <property type="entry name" value="QUERCETIN 2,3-DIOXYGENASE PA2418-RELATED"/>
    <property type="match status" value="1"/>
</dbReference>
<feature type="binding site" evidence="2">
    <location>
        <position position="107"/>
    </location>
    <ligand>
        <name>Fe cation</name>
        <dbReference type="ChEBI" id="CHEBI:24875"/>
    </ligand>
</feature>
<dbReference type="AlphaFoldDB" id="A0A077F9L6"/>
<dbReference type="HOGENOM" id="CLU_045717_5_1_6"/>
<feature type="binding site" evidence="2">
    <location>
        <position position="63"/>
    </location>
    <ligand>
        <name>Fe cation</name>
        <dbReference type="ChEBI" id="CHEBI:24875"/>
    </ligand>
</feature>
<dbReference type="InterPro" id="IPR008778">
    <property type="entry name" value="Pirin_C_dom"/>
</dbReference>
<dbReference type="Pfam" id="PF05726">
    <property type="entry name" value="Pirin_C"/>
    <property type="match status" value="1"/>
</dbReference>
<accession>A0A077F9L6</accession>
<dbReference type="OrthoDB" id="9780903at2"/>
<evidence type="ECO:0000259" key="5">
    <source>
        <dbReference type="Pfam" id="PF05726"/>
    </source>
</evidence>
<dbReference type="EMBL" id="CP009048">
    <property type="protein sequence ID" value="AIL62038.1"/>
    <property type="molecule type" value="Genomic_DNA"/>
</dbReference>
<dbReference type="Pfam" id="PF02678">
    <property type="entry name" value="Pirin"/>
    <property type="match status" value="1"/>
</dbReference>
<dbReference type="InterPro" id="IPR003829">
    <property type="entry name" value="Pirin_N_dom"/>
</dbReference>
<dbReference type="InterPro" id="IPR014710">
    <property type="entry name" value="RmlC-like_jellyroll"/>
</dbReference>
<dbReference type="PIRSF" id="PIRSF006232">
    <property type="entry name" value="Pirin"/>
    <property type="match status" value="1"/>
</dbReference>
<feature type="binding site" evidence="2">
    <location>
        <position position="61"/>
    </location>
    <ligand>
        <name>Fe cation</name>
        <dbReference type="ChEBI" id="CHEBI:24875"/>
    </ligand>
</feature>
<dbReference type="SUPFAM" id="SSF51182">
    <property type="entry name" value="RmlC-like cupins"/>
    <property type="match status" value="1"/>
</dbReference>
<sequence length="296" mass="31603">MKKIQGVYSSPNPHWVGDGFPVRSLFTYDNLAQHISPFLLLDYAGPHDFTPTTARRGVGQHPHRGFETVTIVYQGELEHRDSTGAGGLIGPGDVQWMTAANGILHEEFHSPAFAAKGGTLEMVQLWVNLPAKDKSAAAGYQTLLSSDIPVVPLGAGSGSLRVIAGEFRGHQGPAQTFSPMDVWDLQLKPGAPVRLPSAAGRSTALVVLRGKLLVNGERAVGPAQLVLFDRAGDELLLEAQTEVSVLLLSGEPLDEPIVGYGPFVMNSEAEIAEAFDDFRAGRFGQMNGSGGSRHDN</sequence>
<evidence type="ECO:0000256" key="2">
    <source>
        <dbReference type="PIRSR" id="PIRSR006232-1"/>
    </source>
</evidence>
<evidence type="ECO:0000313" key="6">
    <source>
        <dbReference type="EMBL" id="AIL62038.1"/>
    </source>
</evidence>
<dbReference type="KEGG" id="palk:PSAKL28_28460"/>
<evidence type="ECO:0000256" key="3">
    <source>
        <dbReference type="RuleBase" id="RU003457"/>
    </source>
</evidence>
<reference evidence="6 7" key="1">
    <citation type="submission" date="2014-07" db="EMBL/GenBank/DDBJ databases">
        <authorList>
            <person name="Lee K."/>
            <person name="Lim J.Y."/>
            <person name="Hwang I."/>
        </authorList>
    </citation>
    <scope>NUCLEOTIDE SEQUENCE [LARGE SCALE GENOMIC DNA]</scope>
    <source>
        <strain evidence="6 7">KL28</strain>
    </source>
</reference>
<evidence type="ECO:0000259" key="4">
    <source>
        <dbReference type="Pfam" id="PF02678"/>
    </source>
</evidence>
<protein>
    <submittedName>
        <fullName evidence="6">Pirin domain-containing protein</fullName>
    </submittedName>
</protein>
<dbReference type="GO" id="GO:0046872">
    <property type="term" value="F:metal ion binding"/>
    <property type="evidence" value="ECO:0007669"/>
    <property type="project" value="UniProtKB-KW"/>
</dbReference>
<feature type="domain" description="Pirin C-terminal" evidence="5">
    <location>
        <begin position="182"/>
        <end position="284"/>
    </location>
</feature>
<name>A0A077F9L6_9PSED</name>
<comment type="similarity">
    <text evidence="1 3">Belongs to the pirin family.</text>
</comment>
<proteinExistence type="inferred from homology"/>
<dbReference type="RefSeq" id="WP_038611581.1">
    <property type="nucleotide sequence ID" value="NZ_CP009048.1"/>
</dbReference>
<keyword evidence="2" id="KW-0479">Metal-binding</keyword>
<feature type="domain" description="Pirin N-terminal" evidence="4">
    <location>
        <begin position="22"/>
        <end position="127"/>
    </location>
</feature>
<evidence type="ECO:0000256" key="1">
    <source>
        <dbReference type="ARBA" id="ARBA00008416"/>
    </source>
</evidence>
<evidence type="ECO:0000313" key="7">
    <source>
        <dbReference type="Proteomes" id="UP000028931"/>
    </source>
</evidence>
<comment type="cofactor">
    <cofactor evidence="2">
        <name>Fe cation</name>
        <dbReference type="ChEBI" id="CHEBI:24875"/>
    </cofactor>
    <text evidence="2">Binds 1 Fe cation per subunit.</text>
</comment>
<dbReference type="InterPro" id="IPR012093">
    <property type="entry name" value="Pirin"/>
</dbReference>
<keyword evidence="2" id="KW-0408">Iron</keyword>
<gene>
    <name evidence="6" type="ORF">PSAKL28_28460</name>
</gene>